<keyword evidence="2" id="KW-0472">Membrane</keyword>
<reference evidence="3 4" key="1">
    <citation type="journal article" date="2013" name="Gut Pathog.">
        <title>Draft genome of Ochrobactrum intermedium strain M86 isolated from non-ulcer dyspeptic individual from India.</title>
        <authorList>
            <person name="Kulkarni G."/>
            <person name="Dhotre D."/>
            <person name="Dharne M."/>
            <person name="Shetty S."/>
            <person name="Chowdhury S."/>
            <person name="Misra V."/>
            <person name="Misra S."/>
            <person name="Patole M."/>
            <person name="Shouche Y."/>
        </authorList>
    </citation>
    <scope>NUCLEOTIDE SEQUENCE [LARGE SCALE GENOMIC DNA]</scope>
    <source>
        <strain evidence="3 4">M86</strain>
    </source>
</reference>
<organism evidence="3 4">
    <name type="scientific">Brucella intermedia M86</name>
    <dbReference type="NCBI Taxonomy" id="1234597"/>
    <lineage>
        <taxon>Bacteria</taxon>
        <taxon>Pseudomonadati</taxon>
        <taxon>Pseudomonadota</taxon>
        <taxon>Alphaproteobacteria</taxon>
        <taxon>Hyphomicrobiales</taxon>
        <taxon>Brucellaceae</taxon>
        <taxon>Brucella/Ochrobactrum group</taxon>
        <taxon>Brucella</taxon>
    </lineage>
</organism>
<evidence type="ECO:0000256" key="2">
    <source>
        <dbReference type="SAM" id="Phobius"/>
    </source>
</evidence>
<comment type="caution">
    <text evidence="3">The sequence shown here is derived from an EMBL/GenBank/DDBJ whole genome shotgun (WGS) entry which is preliminary data.</text>
</comment>
<sequence length="74" mass="8477">MTNPTQDTRDRVIRMEERLKTLEEKFDEQSKKIDEMYDLLTKAKGAKLTIIVLAAIVGGIFTKAVPIIGQIWQK</sequence>
<accession>M5JRB4</accession>
<gene>
    <name evidence="3" type="ORF">D584_05088</name>
</gene>
<name>M5JRB4_9HYPH</name>
<dbReference type="OrthoDB" id="8455450at2"/>
<dbReference type="EMBL" id="AOGE01000011">
    <property type="protein sequence ID" value="ELT50292.1"/>
    <property type="molecule type" value="Genomic_DNA"/>
</dbReference>
<proteinExistence type="predicted"/>
<keyword evidence="1" id="KW-0175">Coiled coil</keyword>
<keyword evidence="2" id="KW-0812">Transmembrane</keyword>
<evidence type="ECO:0000313" key="3">
    <source>
        <dbReference type="EMBL" id="ELT50292.1"/>
    </source>
</evidence>
<dbReference type="Proteomes" id="UP000011971">
    <property type="component" value="Unassembled WGS sequence"/>
</dbReference>
<feature type="coiled-coil region" evidence="1">
    <location>
        <begin position="5"/>
        <end position="39"/>
    </location>
</feature>
<feature type="transmembrane region" description="Helical" evidence="2">
    <location>
        <begin position="48"/>
        <end position="72"/>
    </location>
</feature>
<dbReference type="RefSeq" id="WP_006470884.1">
    <property type="nucleotide sequence ID" value="NZ_AOGE01000011.1"/>
</dbReference>
<dbReference type="AlphaFoldDB" id="M5JRB4"/>
<evidence type="ECO:0000256" key="1">
    <source>
        <dbReference type="SAM" id="Coils"/>
    </source>
</evidence>
<evidence type="ECO:0000313" key="4">
    <source>
        <dbReference type="Proteomes" id="UP000011971"/>
    </source>
</evidence>
<protein>
    <submittedName>
        <fullName evidence="3">Uncharacterized protein</fullName>
    </submittedName>
</protein>
<keyword evidence="2" id="KW-1133">Transmembrane helix</keyword>
<dbReference type="PATRIC" id="fig|1234597.4.peg.1059"/>